<comment type="catalytic activity">
    <reaction evidence="6">
        <text>D-erythro-1-(imidazol-4-yl)glycerol 3-phosphate = 3-(imidazol-4-yl)-2-oxopropyl phosphate + H2O</text>
        <dbReference type="Rhea" id="RHEA:11040"/>
        <dbReference type="ChEBI" id="CHEBI:15377"/>
        <dbReference type="ChEBI" id="CHEBI:57766"/>
        <dbReference type="ChEBI" id="CHEBI:58278"/>
        <dbReference type="EC" id="4.2.1.19"/>
    </reaction>
</comment>
<evidence type="ECO:0000313" key="7">
    <source>
        <dbReference type="EMBL" id="PJC33425.1"/>
    </source>
</evidence>
<comment type="similarity">
    <text evidence="6">Belongs to the imidazoleglycerol-phosphate dehydratase family.</text>
</comment>
<gene>
    <name evidence="6" type="primary">hisB</name>
    <name evidence="7" type="ORF">CO051_01525</name>
</gene>
<evidence type="ECO:0000256" key="5">
    <source>
        <dbReference type="ARBA" id="ARBA00023239"/>
    </source>
</evidence>
<dbReference type="EMBL" id="PFSC01000041">
    <property type="protein sequence ID" value="PJC33425.1"/>
    <property type="molecule type" value="Genomic_DNA"/>
</dbReference>
<dbReference type="UniPathway" id="UPA00031">
    <property type="reaction ID" value="UER00011"/>
</dbReference>
<comment type="subcellular location">
    <subcellularLocation>
        <location evidence="6">Cytoplasm</location>
    </subcellularLocation>
</comment>
<evidence type="ECO:0000256" key="6">
    <source>
        <dbReference type="HAMAP-Rule" id="MF_00076"/>
    </source>
</evidence>
<comment type="caution">
    <text evidence="7">The sequence shown here is derived from an EMBL/GenBank/DDBJ whole genome shotgun (WGS) entry which is preliminary data.</text>
</comment>
<dbReference type="GO" id="GO:0000105">
    <property type="term" value="P:L-histidine biosynthetic process"/>
    <property type="evidence" value="ECO:0007669"/>
    <property type="project" value="UniProtKB-UniRule"/>
</dbReference>
<dbReference type="PROSITE" id="PS00955">
    <property type="entry name" value="IGP_DEHYDRATASE_2"/>
    <property type="match status" value="1"/>
</dbReference>
<dbReference type="PANTHER" id="PTHR23133">
    <property type="entry name" value="IMIDAZOLEGLYCEROL-PHOSPHATE DEHYDRATASE HIS7"/>
    <property type="match status" value="1"/>
</dbReference>
<dbReference type="FunFam" id="3.30.230.40:FF:000001">
    <property type="entry name" value="Imidazoleglycerol-phosphate dehydratase HisB"/>
    <property type="match status" value="1"/>
</dbReference>
<dbReference type="GO" id="GO:0004424">
    <property type="term" value="F:imidazoleglycerol-phosphate dehydratase activity"/>
    <property type="evidence" value="ECO:0007669"/>
    <property type="project" value="UniProtKB-UniRule"/>
</dbReference>
<dbReference type="Gene3D" id="3.30.230.40">
    <property type="entry name" value="Imidazole glycerol phosphate dehydratase, domain 1"/>
    <property type="match status" value="2"/>
</dbReference>
<dbReference type="Proteomes" id="UP000231383">
    <property type="component" value="Unassembled WGS sequence"/>
</dbReference>
<evidence type="ECO:0000256" key="2">
    <source>
        <dbReference type="ARBA" id="ARBA00016664"/>
    </source>
</evidence>
<dbReference type="Pfam" id="PF00475">
    <property type="entry name" value="IGPD"/>
    <property type="match status" value="1"/>
</dbReference>
<accession>A0A2M8F2B2</accession>
<dbReference type="PANTHER" id="PTHR23133:SF2">
    <property type="entry name" value="IMIDAZOLEGLYCEROL-PHOSPHATE DEHYDRATASE"/>
    <property type="match status" value="1"/>
</dbReference>
<evidence type="ECO:0000256" key="4">
    <source>
        <dbReference type="ARBA" id="ARBA00023102"/>
    </source>
</evidence>
<dbReference type="AlphaFoldDB" id="A0A2M8F2B2"/>
<keyword evidence="6" id="KW-0963">Cytoplasm</keyword>
<keyword evidence="4 6" id="KW-0368">Histidine biosynthesis</keyword>
<evidence type="ECO:0000256" key="1">
    <source>
        <dbReference type="ARBA" id="ARBA00005047"/>
    </source>
</evidence>
<dbReference type="InterPro" id="IPR000807">
    <property type="entry name" value="ImidazoleglycerolP_deHydtase"/>
</dbReference>
<reference evidence="8" key="1">
    <citation type="submission" date="2017-09" db="EMBL/GenBank/DDBJ databases">
        <title>Depth-based differentiation of microbial function through sediment-hosted aquifers and enrichment of novel symbionts in the deep terrestrial subsurface.</title>
        <authorList>
            <person name="Probst A.J."/>
            <person name="Ladd B."/>
            <person name="Jarett J.K."/>
            <person name="Geller-Mcgrath D.E."/>
            <person name="Sieber C.M.K."/>
            <person name="Emerson J.B."/>
            <person name="Anantharaman K."/>
            <person name="Thomas B.C."/>
            <person name="Malmstrom R."/>
            <person name="Stieglmeier M."/>
            <person name="Klingl A."/>
            <person name="Woyke T."/>
            <person name="Ryan C.M."/>
            <person name="Banfield J.F."/>
        </authorList>
    </citation>
    <scope>NUCLEOTIDE SEQUENCE [LARGE SCALE GENOMIC DNA]</scope>
</reference>
<sequence>MKRTAKAMRKTNETEISMFLNLDGIGERKIETPVGFLNHMLDLFTKHGLFDLEINATGDNKLYNDEHHVVEDIGIVLGQAFAQALGDKKGINRYGFFILPMDEAIATIAIDFARRYAFTLQCDFVREKVGDLSTELVYDFWDAFAQNAKANVFIKVENGRNDHHKIESIFKAMARAIRMACELDGRNLSSIPSTKGIL</sequence>
<dbReference type="HAMAP" id="MF_00076">
    <property type="entry name" value="HisB"/>
    <property type="match status" value="1"/>
</dbReference>
<dbReference type="FunFam" id="3.30.230.40:FF:000003">
    <property type="entry name" value="Imidazoleglycerol-phosphate dehydratase HisB"/>
    <property type="match status" value="1"/>
</dbReference>
<dbReference type="SUPFAM" id="SSF54211">
    <property type="entry name" value="Ribosomal protein S5 domain 2-like"/>
    <property type="match status" value="2"/>
</dbReference>
<organism evidence="7 8">
    <name type="scientific">Candidatus Roizmanbacteria bacterium CG_4_9_14_0_2_um_filter_39_13</name>
    <dbReference type="NCBI Taxonomy" id="1974839"/>
    <lineage>
        <taxon>Bacteria</taxon>
        <taxon>Candidatus Roizmaniibacteriota</taxon>
    </lineage>
</organism>
<dbReference type="NCBIfam" id="NF002114">
    <property type="entry name" value="PRK00951.2-4"/>
    <property type="match status" value="1"/>
</dbReference>
<dbReference type="NCBIfam" id="NF002111">
    <property type="entry name" value="PRK00951.2-1"/>
    <property type="match status" value="1"/>
</dbReference>
<keyword evidence="5 6" id="KW-0456">Lyase</keyword>
<keyword evidence="3 6" id="KW-0028">Amino-acid biosynthesis</keyword>
<proteinExistence type="inferred from homology"/>
<dbReference type="GO" id="GO:0005737">
    <property type="term" value="C:cytoplasm"/>
    <property type="evidence" value="ECO:0007669"/>
    <property type="project" value="UniProtKB-SubCell"/>
</dbReference>
<name>A0A2M8F2B2_9BACT</name>
<evidence type="ECO:0000313" key="8">
    <source>
        <dbReference type="Proteomes" id="UP000231383"/>
    </source>
</evidence>
<dbReference type="InterPro" id="IPR020565">
    <property type="entry name" value="ImidazoleglycerP_deHydtase_CS"/>
</dbReference>
<dbReference type="EC" id="4.2.1.19" evidence="6"/>
<dbReference type="CDD" id="cd07914">
    <property type="entry name" value="IGPD"/>
    <property type="match status" value="1"/>
</dbReference>
<protein>
    <recommendedName>
        <fullName evidence="2 6">Imidazoleglycerol-phosphate dehydratase</fullName>
        <shortName evidence="6">IGPD</shortName>
        <ecNumber evidence="6">4.2.1.19</ecNumber>
    </recommendedName>
</protein>
<dbReference type="InterPro" id="IPR020568">
    <property type="entry name" value="Ribosomal_Su5_D2-typ_SF"/>
</dbReference>
<evidence type="ECO:0000256" key="3">
    <source>
        <dbReference type="ARBA" id="ARBA00022605"/>
    </source>
</evidence>
<comment type="pathway">
    <text evidence="1 6">Amino-acid biosynthesis; L-histidine biosynthesis; L-histidine from 5-phospho-alpha-D-ribose 1-diphosphate: step 6/9.</text>
</comment>
<dbReference type="InterPro" id="IPR038494">
    <property type="entry name" value="IGPD_sf"/>
</dbReference>